<dbReference type="Proteomes" id="UP001216139">
    <property type="component" value="Chromosome"/>
</dbReference>
<proteinExistence type="predicted"/>
<evidence type="ECO:0000313" key="1">
    <source>
        <dbReference type="EMBL" id="WCT12652.1"/>
    </source>
</evidence>
<keyword evidence="2" id="KW-1185">Reference proteome</keyword>
<reference evidence="1 2" key="1">
    <citation type="submission" date="2023-02" db="EMBL/GenBank/DDBJ databases">
        <title>Genome sequence of Mucilaginibacter jinjuensis strain KACC 16571.</title>
        <authorList>
            <person name="Kim S."/>
            <person name="Heo J."/>
            <person name="Kwon S.-W."/>
        </authorList>
    </citation>
    <scope>NUCLEOTIDE SEQUENCE [LARGE SCALE GENOMIC DNA]</scope>
    <source>
        <strain evidence="1 2">KACC 16571</strain>
    </source>
</reference>
<organism evidence="1 2">
    <name type="scientific">Mucilaginibacter jinjuensis</name>
    <dbReference type="NCBI Taxonomy" id="1176721"/>
    <lineage>
        <taxon>Bacteria</taxon>
        <taxon>Pseudomonadati</taxon>
        <taxon>Bacteroidota</taxon>
        <taxon>Sphingobacteriia</taxon>
        <taxon>Sphingobacteriales</taxon>
        <taxon>Sphingobacteriaceae</taxon>
        <taxon>Mucilaginibacter</taxon>
    </lineage>
</organism>
<accession>A0ABY7TBQ4</accession>
<gene>
    <name evidence="1" type="ORF">PQO05_01745</name>
</gene>
<sequence length="53" mass="6081">MPHTIIMKLAKITSIALLVALGYNTASAQMVRNRSVHFNRHRVTHHHNHTKVK</sequence>
<name>A0ABY7TBQ4_9SPHI</name>
<dbReference type="EMBL" id="CP117167">
    <property type="protein sequence ID" value="WCT12652.1"/>
    <property type="molecule type" value="Genomic_DNA"/>
</dbReference>
<protein>
    <submittedName>
        <fullName evidence="1">Uncharacterized protein</fullName>
    </submittedName>
</protein>
<dbReference type="RefSeq" id="WP_273630916.1">
    <property type="nucleotide sequence ID" value="NZ_CP117167.1"/>
</dbReference>
<evidence type="ECO:0000313" key="2">
    <source>
        <dbReference type="Proteomes" id="UP001216139"/>
    </source>
</evidence>